<reference evidence="7 8" key="1">
    <citation type="journal article" date="1998" name="Science">
        <title>Genome sequence of the nematode C. elegans: a platform for investigating biology.</title>
        <authorList>
            <consortium name="The C. elegans sequencing consortium"/>
            <person name="Sulson J.E."/>
            <person name="Waterston R."/>
        </authorList>
    </citation>
    <scope>NUCLEOTIDE SEQUENCE [LARGE SCALE GENOMIC DNA]</scope>
    <source>
        <strain evidence="7 8">Bristol N2</strain>
    </source>
</reference>
<evidence type="ECO:0000256" key="2">
    <source>
        <dbReference type="ARBA" id="ARBA00022692"/>
    </source>
</evidence>
<dbReference type="CDD" id="cd00637">
    <property type="entry name" value="7tm_classA_rhodopsin-like"/>
    <property type="match status" value="1"/>
</dbReference>
<dbReference type="UCSC" id="Y57A10C.8">
    <property type="organism name" value="c. elegans"/>
</dbReference>
<protein>
    <submittedName>
        <fullName evidence="7">G-protein coupled receptors family 1 profile domain-containing protein</fullName>
    </submittedName>
</protein>
<feature type="transmembrane region" description="Helical" evidence="5">
    <location>
        <begin position="57"/>
        <end position="81"/>
    </location>
</feature>
<dbReference type="HOGENOM" id="CLU_075642_1_0_1"/>
<dbReference type="eggNOG" id="ENOG502RR7R">
    <property type="taxonomic scope" value="Eukaryota"/>
</dbReference>
<dbReference type="PROSITE" id="PS50262">
    <property type="entry name" value="G_PROTEIN_RECEP_F1_2"/>
    <property type="match status" value="1"/>
</dbReference>
<dbReference type="PaxDb" id="6239-Y57A10C.8"/>
<dbReference type="AlphaFoldDB" id="O62492"/>
<keyword evidence="3 5" id="KW-1133">Transmembrane helix</keyword>
<evidence type="ECO:0000313" key="7">
    <source>
        <dbReference type="EMBL" id="CAA19550.2"/>
    </source>
</evidence>
<feature type="transmembrane region" description="Helical" evidence="5">
    <location>
        <begin position="190"/>
        <end position="209"/>
    </location>
</feature>
<dbReference type="FunCoup" id="O62492">
    <property type="interactions" value="29"/>
</dbReference>
<dbReference type="PANTHER" id="PTHR46955:SF2">
    <property type="entry name" value="G-PROTEIN COUPLED RECEPTORS FAMILY 1 PROFILE DOMAIN-CONTAINING PROTEIN-RELATED"/>
    <property type="match status" value="1"/>
</dbReference>
<dbReference type="Proteomes" id="UP000001940">
    <property type="component" value="Chromosome II"/>
</dbReference>
<comment type="subcellular location">
    <subcellularLocation>
        <location evidence="1">Membrane</location>
    </subcellularLocation>
</comment>
<dbReference type="SUPFAM" id="SSF81321">
    <property type="entry name" value="Family A G protein-coupled receptor-like"/>
    <property type="match status" value="1"/>
</dbReference>
<dbReference type="PhylomeDB" id="O62492"/>
<name>O62492_CAEEL</name>
<dbReference type="Pfam" id="PF10316">
    <property type="entry name" value="7TM_GPCR_Srbc"/>
    <property type="match status" value="1"/>
</dbReference>
<dbReference type="EMBL" id="BX284602">
    <property type="protein sequence ID" value="CAA19550.2"/>
    <property type="molecule type" value="Genomic_DNA"/>
</dbReference>
<evidence type="ECO:0000313" key="8">
    <source>
        <dbReference type="Proteomes" id="UP000001940"/>
    </source>
</evidence>
<evidence type="ECO:0000256" key="5">
    <source>
        <dbReference type="SAM" id="Phobius"/>
    </source>
</evidence>
<accession>O62492</accession>
<evidence type="ECO:0000256" key="1">
    <source>
        <dbReference type="ARBA" id="ARBA00004370"/>
    </source>
</evidence>
<feature type="transmembrane region" description="Helical" evidence="5">
    <location>
        <begin position="93"/>
        <end position="118"/>
    </location>
</feature>
<keyword evidence="8" id="KW-1185">Reference proteome</keyword>
<dbReference type="PANTHER" id="PTHR46955">
    <property type="entry name" value="PROTEIN CBG01349-RELATED"/>
    <property type="match status" value="1"/>
</dbReference>
<dbReference type="AGR" id="WB:WBGene00013286"/>
<feature type="transmembrane region" description="Helical" evidence="5">
    <location>
        <begin position="138"/>
        <end position="159"/>
    </location>
</feature>
<sequence>MHNKLLIEKLCSSCMAMVYLVTDVCCLVAAVLSFCINFFIITCFLRKKIPCAENLRLALYLAIGDFAYALAALIHVGYLAINWSNTYLDYDPYVIIFTNSLLPAFLKLVIVINCSMALDRCLAIFFPVHYRNINKIKFANNAMALGFIWFLFDFLFQIFSSEYQRVPNCATMACFVNKIFLKYLSYSNTLSSFFVAIMSVLVFVGIRKFSKKRVGTFTTRKTSTVFRKANRITAGILFGSLFFVVFPSFLVMGFEEVTGKSLFISLGPFYIFSIVVNGFADGLVFVIVNRKHIGSDKNLVDSTVGPKNTVIPVLHQHGPTNSMALPPIVTSSNYF</sequence>
<dbReference type="GO" id="GO:0016020">
    <property type="term" value="C:membrane"/>
    <property type="evidence" value="ECO:0007669"/>
    <property type="project" value="UniProtKB-SubCell"/>
</dbReference>
<feature type="transmembrane region" description="Helical" evidence="5">
    <location>
        <begin position="229"/>
        <end position="249"/>
    </location>
</feature>
<evidence type="ECO:0000256" key="4">
    <source>
        <dbReference type="ARBA" id="ARBA00023136"/>
    </source>
</evidence>
<dbReference type="WormBase" id="Y57A10C.8">
    <property type="protein sequence ID" value="CE53856"/>
    <property type="gene ID" value="WBGene00013286"/>
</dbReference>
<feature type="transmembrane region" description="Helical" evidence="5">
    <location>
        <begin position="20"/>
        <end position="45"/>
    </location>
</feature>
<evidence type="ECO:0000256" key="3">
    <source>
        <dbReference type="ARBA" id="ARBA00022989"/>
    </source>
</evidence>
<dbReference type="Gene3D" id="1.20.1070.10">
    <property type="entry name" value="Rhodopsin 7-helix transmembrane proteins"/>
    <property type="match status" value="1"/>
</dbReference>
<keyword evidence="2 5" id="KW-0812">Transmembrane</keyword>
<dbReference type="InterPro" id="IPR019420">
    <property type="entry name" value="7TM_GPCR_serpentine_rcpt_Srbc"/>
</dbReference>
<proteinExistence type="predicted"/>
<dbReference type="OrthoDB" id="5794962at2759"/>
<gene>
    <name evidence="7" type="ORF">CELE_Y57A10C.8</name>
    <name evidence="7 9" type="ORF">Y57A10C.8</name>
</gene>
<evidence type="ECO:0000313" key="9">
    <source>
        <dbReference type="WormBase" id="Y57A10C.8"/>
    </source>
</evidence>
<feature type="domain" description="G-protein coupled receptors family 1 profile" evidence="6">
    <location>
        <begin position="36"/>
        <end position="285"/>
    </location>
</feature>
<organism evidence="7 8">
    <name type="scientific">Caenorhabditis elegans</name>
    <dbReference type="NCBI Taxonomy" id="6239"/>
    <lineage>
        <taxon>Eukaryota</taxon>
        <taxon>Metazoa</taxon>
        <taxon>Ecdysozoa</taxon>
        <taxon>Nematoda</taxon>
        <taxon>Chromadorea</taxon>
        <taxon>Rhabditida</taxon>
        <taxon>Rhabditina</taxon>
        <taxon>Rhabditomorpha</taxon>
        <taxon>Rhabditoidea</taxon>
        <taxon>Rhabditidae</taxon>
        <taxon>Peloderinae</taxon>
        <taxon>Caenorhabditis</taxon>
    </lineage>
</organism>
<feature type="transmembrane region" description="Helical" evidence="5">
    <location>
        <begin position="269"/>
        <end position="288"/>
    </location>
</feature>
<dbReference type="InterPro" id="IPR017452">
    <property type="entry name" value="GPCR_Rhodpsn_7TM"/>
</dbReference>
<dbReference type="PIR" id="T27204">
    <property type="entry name" value="T27204"/>
</dbReference>
<evidence type="ECO:0000259" key="6">
    <source>
        <dbReference type="PROSITE" id="PS50262"/>
    </source>
</evidence>
<dbReference type="InterPro" id="IPR052322">
    <property type="entry name" value="Mito_rRNA_Mtase_NSUN4"/>
</dbReference>
<keyword evidence="4 5" id="KW-0472">Membrane</keyword>
<keyword evidence="7" id="KW-0675">Receptor</keyword>
<dbReference type="SMR" id="O62492"/>
<dbReference type="InParanoid" id="O62492"/>